<feature type="transmembrane region" description="Helical" evidence="1">
    <location>
        <begin position="304"/>
        <end position="326"/>
    </location>
</feature>
<proteinExistence type="predicted"/>
<keyword evidence="1" id="KW-1133">Transmembrane helix</keyword>
<feature type="transmembrane region" description="Helical" evidence="1">
    <location>
        <begin position="107"/>
        <end position="128"/>
    </location>
</feature>
<reference evidence="2 3" key="1">
    <citation type="submission" date="2018-04" db="EMBL/GenBank/DDBJ databases">
        <title>Genomic Encyclopedia of Type Strains, Phase III (KMG-III): the genomes of soil and plant-associated and newly described type strains.</title>
        <authorList>
            <person name="Whitman W."/>
        </authorList>
    </citation>
    <scope>NUCLEOTIDE SEQUENCE [LARGE SCALE GENOMIC DNA]</scope>
    <source>
        <strain evidence="2 3">NW12</strain>
    </source>
</reference>
<accession>A0A2T4YU58</accession>
<evidence type="ECO:0000313" key="2">
    <source>
        <dbReference type="EMBL" id="PTM47350.1"/>
    </source>
</evidence>
<dbReference type="Gene3D" id="1.20.120.1630">
    <property type="match status" value="1"/>
</dbReference>
<keyword evidence="1" id="KW-0812">Transmembrane</keyword>
<organism evidence="2 3">
    <name type="scientific">Sphingomonas aerolata</name>
    <dbReference type="NCBI Taxonomy" id="185951"/>
    <lineage>
        <taxon>Bacteria</taxon>
        <taxon>Pseudomonadati</taxon>
        <taxon>Pseudomonadota</taxon>
        <taxon>Alphaproteobacteria</taxon>
        <taxon>Sphingomonadales</taxon>
        <taxon>Sphingomonadaceae</taxon>
        <taxon>Sphingomonas</taxon>
    </lineage>
</organism>
<comment type="caution">
    <text evidence="2">The sequence shown here is derived from an EMBL/GenBank/DDBJ whole genome shotgun (WGS) entry which is preliminary data.</text>
</comment>
<dbReference type="Pfam" id="PF06966">
    <property type="entry name" value="DUF1295"/>
    <property type="match status" value="1"/>
</dbReference>
<sequence length="439" mass="48483">MSDAPVLPETTSLTLQRRRAADPRPASAVSHGAGLSGLAGVLGWVACARGWGMDGPYAALVNLLACAVPMILWSVLVDKVHCRPSTGLDWSRPRPWRETIDVSLTKLAAFWVTWAGIAVIYGTGRFYWEGNFAFAMWCFTNAAPILVLVSIPYVLWLDRYLVAPKDGAWSLGAWLTGQPGGDRAALHNHLRSWGVKAFFLAFMLAIVPGGFGEFIRGDTSAILRDPVALARWLITFMFLIDVAFATVGYVLTLRPLDSHIRSANPFAAAWMAALMCYPPIILMSDGGPMDYHPGTQEWDVWFQYHPVLLVMIGAVLVVLTAIYAWATMAFGLRFSNLTNRGILTHGPYAWSRHPAYLSKNLFWWLSTIPVLTTGTPIDAVRATLLLAAVSGVYYWRARTEERHLGLDPDYRAYSDWMARNGPVPRLLAWVAGSRRASGA</sequence>
<evidence type="ECO:0000256" key="1">
    <source>
        <dbReference type="SAM" id="Phobius"/>
    </source>
</evidence>
<keyword evidence="1" id="KW-0472">Membrane</keyword>
<name>A0A2T4YU58_9SPHN</name>
<feature type="transmembrane region" description="Helical" evidence="1">
    <location>
        <begin position="134"/>
        <end position="156"/>
    </location>
</feature>
<keyword evidence="3" id="KW-1185">Reference proteome</keyword>
<dbReference type="RefSeq" id="WP_107930393.1">
    <property type="nucleotide sequence ID" value="NZ_PZZN01000001.1"/>
</dbReference>
<feature type="transmembrane region" description="Helical" evidence="1">
    <location>
        <begin position="263"/>
        <end position="284"/>
    </location>
</feature>
<dbReference type="Proteomes" id="UP000240996">
    <property type="component" value="Unassembled WGS sequence"/>
</dbReference>
<gene>
    <name evidence="2" type="ORF">C8J24_0745</name>
</gene>
<evidence type="ECO:0000313" key="3">
    <source>
        <dbReference type="Proteomes" id="UP000240996"/>
    </source>
</evidence>
<feature type="transmembrane region" description="Helical" evidence="1">
    <location>
        <begin position="193"/>
        <end position="212"/>
    </location>
</feature>
<dbReference type="EMBL" id="PZZN01000001">
    <property type="protein sequence ID" value="PTM47350.1"/>
    <property type="molecule type" value="Genomic_DNA"/>
</dbReference>
<dbReference type="AlphaFoldDB" id="A0A2T4YU58"/>
<feature type="transmembrane region" description="Helical" evidence="1">
    <location>
        <begin position="28"/>
        <end position="51"/>
    </location>
</feature>
<feature type="transmembrane region" description="Helical" evidence="1">
    <location>
        <begin position="232"/>
        <end position="251"/>
    </location>
</feature>
<protein>
    <submittedName>
        <fullName evidence="2">Uncharacterized protein DUF1295</fullName>
    </submittedName>
</protein>
<feature type="transmembrane region" description="Helical" evidence="1">
    <location>
        <begin position="57"/>
        <end position="76"/>
    </location>
</feature>
<dbReference type="InterPro" id="IPR010721">
    <property type="entry name" value="UstE-like"/>
</dbReference>